<name>A0A3P6QWB3_CYLGO</name>
<reference evidence="1 2" key="1">
    <citation type="submission" date="2018-11" db="EMBL/GenBank/DDBJ databases">
        <authorList>
            <consortium name="Pathogen Informatics"/>
        </authorList>
    </citation>
    <scope>NUCLEOTIDE SEQUENCE [LARGE SCALE GENOMIC DNA]</scope>
</reference>
<proteinExistence type="predicted"/>
<organism evidence="1 2">
    <name type="scientific">Cylicostephanus goldi</name>
    <name type="common">Nematode worm</name>
    <dbReference type="NCBI Taxonomy" id="71465"/>
    <lineage>
        <taxon>Eukaryota</taxon>
        <taxon>Metazoa</taxon>
        <taxon>Ecdysozoa</taxon>
        <taxon>Nematoda</taxon>
        <taxon>Chromadorea</taxon>
        <taxon>Rhabditida</taxon>
        <taxon>Rhabditina</taxon>
        <taxon>Rhabditomorpha</taxon>
        <taxon>Strongyloidea</taxon>
        <taxon>Strongylidae</taxon>
        <taxon>Cylicostephanus</taxon>
    </lineage>
</organism>
<evidence type="ECO:0000313" key="2">
    <source>
        <dbReference type="Proteomes" id="UP000271889"/>
    </source>
</evidence>
<dbReference type="AlphaFoldDB" id="A0A3P6QWB3"/>
<dbReference type="OrthoDB" id="10630967at2759"/>
<protein>
    <submittedName>
        <fullName evidence="1">Uncharacterized protein</fullName>
    </submittedName>
</protein>
<dbReference type="EMBL" id="UYRV01007772">
    <property type="protein sequence ID" value="VDK54956.1"/>
    <property type="molecule type" value="Genomic_DNA"/>
</dbReference>
<evidence type="ECO:0000313" key="1">
    <source>
        <dbReference type="EMBL" id="VDK54956.1"/>
    </source>
</evidence>
<dbReference type="Proteomes" id="UP000271889">
    <property type="component" value="Unassembled WGS sequence"/>
</dbReference>
<sequence length="93" mass="10483">MNSCRRFTERYPNPPGLMTFTGAAMRMARLMLEKETADDRTMVIVSDGEEDERRGASEDYGGTCDGCAPHCECSERQFTEADAVRFTVKCQLM</sequence>
<keyword evidence="2" id="KW-1185">Reference proteome</keyword>
<accession>A0A3P6QWB3</accession>
<gene>
    <name evidence="1" type="ORF">CGOC_LOCUS3156</name>
</gene>